<accession>A0A3R7HZ90</accession>
<gene>
    <name evidence="2" type="ORF">SFRA_021215</name>
</gene>
<feature type="compositionally biased region" description="Basic residues" evidence="1">
    <location>
        <begin position="19"/>
        <end position="42"/>
    </location>
</feature>
<proteinExistence type="predicted"/>
<dbReference type="AlphaFoldDB" id="A0A3R7HZ90"/>
<dbReference type="EMBL" id="JNAD02000010">
    <property type="protein sequence ID" value="RKM93763.1"/>
    <property type="molecule type" value="Genomic_DNA"/>
</dbReference>
<evidence type="ECO:0000256" key="1">
    <source>
        <dbReference type="SAM" id="MobiDB-lite"/>
    </source>
</evidence>
<comment type="caution">
    <text evidence="2">The sequence shown here is derived from an EMBL/GenBank/DDBJ whole genome shotgun (WGS) entry which is preliminary data.</text>
</comment>
<dbReference type="Proteomes" id="UP000028058">
    <property type="component" value="Unassembled WGS sequence"/>
</dbReference>
<evidence type="ECO:0000313" key="2">
    <source>
        <dbReference type="EMBL" id="RKM93763.1"/>
    </source>
</evidence>
<sequence length="63" mass="7117">MAASSPGEPRREAPPASRCRSRRPRRGRRHPGGRRRSPRRCRRVPDRPEGPQLRMAGGVLPDP</sequence>
<organism evidence="2 3">
    <name type="scientific">Streptomyces xinghaiensis</name>
    <dbReference type="NCBI Taxonomy" id="1038928"/>
    <lineage>
        <taxon>Bacteria</taxon>
        <taxon>Bacillati</taxon>
        <taxon>Actinomycetota</taxon>
        <taxon>Actinomycetes</taxon>
        <taxon>Kitasatosporales</taxon>
        <taxon>Streptomycetaceae</taxon>
        <taxon>Streptomyces</taxon>
    </lineage>
</organism>
<protein>
    <submittedName>
        <fullName evidence="2">Uncharacterized protein</fullName>
    </submittedName>
</protein>
<reference evidence="2 3" key="1">
    <citation type="journal article" date="2014" name="Genome Announc.">
        <title>Draft Genome Sequence of Streptomyces fradiae ATCC 19609, a Strain Highly Sensitive to Antibiotics.</title>
        <authorList>
            <person name="Bekker O.B."/>
            <person name="Klimina K.M."/>
            <person name="Vatlin A.A."/>
            <person name="Zakharevich N.V."/>
            <person name="Kasianov A.S."/>
            <person name="Danilenko V.N."/>
        </authorList>
    </citation>
    <scope>NUCLEOTIDE SEQUENCE [LARGE SCALE GENOMIC DNA]</scope>
    <source>
        <strain evidence="2 3">ATCC 19609</strain>
    </source>
</reference>
<feature type="region of interest" description="Disordered" evidence="1">
    <location>
        <begin position="1"/>
        <end position="63"/>
    </location>
</feature>
<keyword evidence="3" id="KW-1185">Reference proteome</keyword>
<evidence type="ECO:0000313" key="3">
    <source>
        <dbReference type="Proteomes" id="UP000028058"/>
    </source>
</evidence>
<name>A0A3R7HZ90_9ACTN</name>